<feature type="transmembrane region" description="Helical" evidence="9">
    <location>
        <begin position="277"/>
        <end position="295"/>
    </location>
</feature>
<evidence type="ECO:0000256" key="5">
    <source>
        <dbReference type="ARBA" id="ARBA00022692"/>
    </source>
</evidence>
<keyword evidence="3" id="KW-1003">Cell membrane</keyword>
<dbReference type="PANTHER" id="PTHR30574:SF1">
    <property type="entry name" value="SULPHUR TRANSPORT DOMAIN-CONTAINING PROTEIN"/>
    <property type="match status" value="1"/>
</dbReference>
<protein>
    <submittedName>
        <fullName evidence="10">YeeE/YedE family protein</fullName>
    </submittedName>
</protein>
<dbReference type="RefSeq" id="WP_034555123.1">
    <property type="nucleotide sequence ID" value="NZ_JRPC02000028.1"/>
</dbReference>
<proteinExistence type="inferred from homology"/>
<dbReference type="PANTHER" id="PTHR30574">
    <property type="entry name" value="INNER MEMBRANE PROTEIN YEDE"/>
    <property type="match status" value="1"/>
</dbReference>
<dbReference type="GO" id="GO:0005886">
    <property type="term" value="C:plasma membrane"/>
    <property type="evidence" value="ECO:0007669"/>
    <property type="project" value="UniProtKB-SubCell"/>
</dbReference>
<feature type="transmembrane region" description="Helical" evidence="9">
    <location>
        <begin position="315"/>
        <end position="335"/>
    </location>
</feature>
<sequence length="347" mass="37425">MLSALLLGSLLGFVLQRGRFCVVSAYRDVFLGQGIKMFIALFIIIAVQSVGIWTLNSLGYISIKPREFYWLSTIIGGVIFGFGMVVAGGCATGTWYRAAEGLIGSIVALFFYALSASVTKYGAFLPLSNYLKTFKVSDGAIHQSLGISVWVLVIGLNLIVGFFVVKELRKPHLKIARLKPQKTGVLHLLFEKSWHPFITALLVGFIAILAWPLSSLSGRNAGLGITTPSANLIQYLTTGNTKFIDWGVYLVLGIALGSFLGAKLSGEFRFRIPDKKLLAYASIGGILMGVGASFAGGCTIGNGLVETSLFSYKGWVATLFFLVGAYIATFFIIILPTQYGKNPKGIS</sequence>
<evidence type="ECO:0000313" key="10">
    <source>
        <dbReference type="EMBL" id="TLE13982.1"/>
    </source>
</evidence>
<feature type="transmembrane region" description="Helical" evidence="9">
    <location>
        <begin position="35"/>
        <end position="56"/>
    </location>
</feature>
<evidence type="ECO:0000256" key="6">
    <source>
        <dbReference type="ARBA" id="ARBA00022989"/>
    </source>
</evidence>
<keyword evidence="5 9" id="KW-0812">Transmembrane</keyword>
<evidence type="ECO:0000256" key="8">
    <source>
        <dbReference type="ARBA" id="ARBA00035655"/>
    </source>
</evidence>
<reference evidence="10 11" key="1">
    <citation type="journal article" date="2014" name="Genome Announc.">
        <title>Draft genome sequences of eight enterohepatic helicobacter species isolated from both laboratory and wild rodents.</title>
        <authorList>
            <person name="Sheh A."/>
            <person name="Shen Z."/>
            <person name="Fox J.G."/>
        </authorList>
    </citation>
    <scope>NUCLEOTIDE SEQUENCE [LARGE SCALE GENOMIC DNA]</scope>
    <source>
        <strain evidence="10 11">MIT-03-7007</strain>
    </source>
</reference>
<comment type="caution">
    <text evidence="10">The sequence shown here is derived from an EMBL/GenBank/DDBJ whole genome shotgun (WGS) entry which is preliminary data.</text>
</comment>
<dbReference type="EMBL" id="JRPC02000028">
    <property type="protein sequence ID" value="TLE13982.1"/>
    <property type="molecule type" value="Genomic_DNA"/>
</dbReference>
<feature type="transmembrane region" description="Helical" evidence="9">
    <location>
        <begin position="68"/>
        <end position="96"/>
    </location>
</feature>
<comment type="similarity">
    <text evidence="8">Belongs to the TsuA/YedE (TC 9.B.102) family.</text>
</comment>
<dbReference type="Pfam" id="PF04143">
    <property type="entry name" value="Sulf_transp"/>
    <property type="match status" value="1"/>
</dbReference>
<evidence type="ECO:0000256" key="9">
    <source>
        <dbReference type="SAM" id="Phobius"/>
    </source>
</evidence>
<evidence type="ECO:0000256" key="3">
    <source>
        <dbReference type="ARBA" id="ARBA00022475"/>
    </source>
</evidence>
<organism evidence="10 11">
    <name type="scientific">Helicobacter apodemus</name>
    <dbReference type="NCBI Taxonomy" id="135569"/>
    <lineage>
        <taxon>Bacteria</taxon>
        <taxon>Pseudomonadati</taxon>
        <taxon>Campylobacterota</taxon>
        <taxon>Epsilonproteobacteria</taxon>
        <taxon>Campylobacterales</taxon>
        <taxon>Helicobacteraceae</taxon>
        <taxon>Helicobacter</taxon>
    </lineage>
</organism>
<feature type="transmembrane region" description="Helical" evidence="9">
    <location>
        <begin position="194"/>
        <end position="213"/>
    </location>
</feature>
<feature type="transmembrane region" description="Helical" evidence="9">
    <location>
        <begin position="145"/>
        <end position="165"/>
    </location>
</feature>
<keyword evidence="4" id="KW-0997">Cell inner membrane</keyword>
<dbReference type="InterPro" id="IPR007272">
    <property type="entry name" value="Sulf_transp_TsuA/YedE"/>
</dbReference>
<comment type="subcellular location">
    <subcellularLocation>
        <location evidence="1">Cell inner membrane</location>
        <topology evidence="1">Multi-pass membrane protein</topology>
    </subcellularLocation>
</comment>
<keyword evidence="6 9" id="KW-1133">Transmembrane helix</keyword>
<keyword evidence="2" id="KW-0813">Transport</keyword>
<evidence type="ECO:0000256" key="7">
    <source>
        <dbReference type="ARBA" id="ARBA00023136"/>
    </source>
</evidence>
<dbReference type="Proteomes" id="UP000029920">
    <property type="component" value="Unassembled WGS sequence"/>
</dbReference>
<feature type="transmembrane region" description="Helical" evidence="9">
    <location>
        <begin position="102"/>
        <end position="124"/>
    </location>
</feature>
<keyword evidence="7 9" id="KW-0472">Membrane</keyword>
<name>A0A4U8UC72_9HELI</name>
<keyword evidence="11" id="KW-1185">Reference proteome</keyword>
<evidence type="ECO:0000313" key="11">
    <source>
        <dbReference type="Proteomes" id="UP000029920"/>
    </source>
</evidence>
<evidence type="ECO:0000256" key="4">
    <source>
        <dbReference type="ARBA" id="ARBA00022519"/>
    </source>
</evidence>
<dbReference type="AlphaFoldDB" id="A0A4U8UC72"/>
<accession>A0A4U8UC72</accession>
<gene>
    <name evidence="10" type="ORF">LS72_009200</name>
</gene>
<evidence type="ECO:0000256" key="2">
    <source>
        <dbReference type="ARBA" id="ARBA00022448"/>
    </source>
</evidence>
<evidence type="ECO:0000256" key="1">
    <source>
        <dbReference type="ARBA" id="ARBA00004429"/>
    </source>
</evidence>
<feature type="transmembrane region" description="Helical" evidence="9">
    <location>
        <begin position="243"/>
        <end position="265"/>
    </location>
</feature>